<dbReference type="InterPro" id="IPR002293">
    <property type="entry name" value="AA/rel_permease1"/>
</dbReference>
<dbReference type="OrthoDB" id="5356476at2759"/>
<dbReference type="GO" id="GO:0016020">
    <property type="term" value="C:membrane"/>
    <property type="evidence" value="ECO:0007669"/>
    <property type="project" value="UniProtKB-SubCell"/>
</dbReference>
<evidence type="ECO:0000313" key="9">
    <source>
        <dbReference type="Proteomes" id="UP000271337"/>
    </source>
</evidence>
<keyword evidence="3 7" id="KW-0812">Transmembrane</keyword>
<comment type="subcellular location">
    <subcellularLocation>
        <location evidence="1">Membrane</location>
        <topology evidence="1">Multi-pass membrane protein</topology>
    </subcellularLocation>
</comment>
<keyword evidence="4 7" id="KW-1133">Transmembrane helix</keyword>
<reference evidence="8 9" key="1">
    <citation type="journal article" date="2018" name="BMC Genomics">
        <title>Genomic evidence for intraspecific hybridization in a clonal and extremely halotolerant yeast.</title>
        <authorList>
            <person name="Gostincar C."/>
            <person name="Stajich J.E."/>
            <person name="Zupancic J."/>
            <person name="Zalar P."/>
            <person name="Gunde-Cimerman N."/>
        </authorList>
    </citation>
    <scope>NUCLEOTIDE SEQUENCE [LARGE SCALE GENOMIC DNA]</scope>
    <source>
        <strain evidence="8 9">EXF-6669</strain>
    </source>
</reference>
<evidence type="ECO:0000256" key="3">
    <source>
        <dbReference type="ARBA" id="ARBA00022692"/>
    </source>
</evidence>
<proteinExistence type="predicted"/>
<dbReference type="PANTHER" id="PTHR45649">
    <property type="entry name" value="AMINO-ACID PERMEASE BAT1"/>
    <property type="match status" value="1"/>
</dbReference>
<keyword evidence="2" id="KW-0813">Transport</keyword>
<feature type="transmembrane region" description="Helical" evidence="7">
    <location>
        <begin position="407"/>
        <end position="426"/>
    </location>
</feature>
<name>A0A3M6ZQK0_HORWE</name>
<dbReference type="Pfam" id="PF13520">
    <property type="entry name" value="AA_permease_2"/>
    <property type="match status" value="1"/>
</dbReference>
<gene>
    <name evidence="8" type="ORF">D0867_06084</name>
</gene>
<sequence>MDLREDTLTIVILTMATTNPANLPGTPVDPAQAQGAQIPLQSFRIPDFPHEARGLKALTLTCDIKVDEYQSLLSQNYTVPALPTGIESLTLELFSLGYPPGFLTELAKKLPNLKSVVVYSQLFAGITNESQKDAVEFFKRLPMLRALHFLDVFAKPGFFKDAAPWLKYNTSETPGEARRGLMFVEVNYTFRHEDEDFMGKIQATELPLLVGPGLISVSFNVSPPEKTEDDEQDPSTLQEAGSKEGVMAFNKTLSADLEDALTDEESYPRGLRALNSTLYTMTLEQLTKTLKTQKNLLVLNTTLEVGPGEATKKQLMKALESCKSVEQVEIVANPSLEFFMATSPFVCITSLLSLINIGSTTALNAILALTVVSLLCSYMIVISLVILRRVRGQSLPSRRFNLGRLGLPINILAMCYLMPIFVFAFFPVTSTVTPESMNWAIVMFGGIMGFALVWYFIWGHKVYVPPVALVKRQEYED</sequence>
<feature type="transmembrane region" description="Helical" evidence="7">
    <location>
        <begin position="438"/>
        <end position="457"/>
    </location>
</feature>
<accession>A0A3M6ZQK0</accession>
<evidence type="ECO:0000256" key="7">
    <source>
        <dbReference type="SAM" id="Phobius"/>
    </source>
</evidence>
<protein>
    <submittedName>
        <fullName evidence="8">Uncharacterized protein</fullName>
    </submittedName>
</protein>
<keyword evidence="5 7" id="KW-0472">Membrane</keyword>
<evidence type="ECO:0000313" key="8">
    <source>
        <dbReference type="EMBL" id="RMY17369.1"/>
    </source>
</evidence>
<evidence type="ECO:0000256" key="6">
    <source>
        <dbReference type="SAM" id="MobiDB-lite"/>
    </source>
</evidence>
<feature type="transmembrane region" description="Helical" evidence="7">
    <location>
        <begin position="365"/>
        <end position="387"/>
    </location>
</feature>
<dbReference type="Proteomes" id="UP000271337">
    <property type="component" value="Unassembled WGS sequence"/>
</dbReference>
<dbReference type="VEuPathDB" id="FungiDB:BTJ68_14403"/>
<evidence type="ECO:0000256" key="4">
    <source>
        <dbReference type="ARBA" id="ARBA00022989"/>
    </source>
</evidence>
<dbReference type="PANTHER" id="PTHR45649:SF41">
    <property type="entry name" value="TRANSPORTER, PUTATIVE (EUROFUNG)-RELATED"/>
    <property type="match status" value="1"/>
</dbReference>
<dbReference type="GO" id="GO:0022857">
    <property type="term" value="F:transmembrane transporter activity"/>
    <property type="evidence" value="ECO:0007669"/>
    <property type="project" value="InterPro"/>
</dbReference>
<dbReference type="AlphaFoldDB" id="A0A3M6ZQK0"/>
<evidence type="ECO:0000256" key="5">
    <source>
        <dbReference type="ARBA" id="ARBA00023136"/>
    </source>
</evidence>
<comment type="caution">
    <text evidence="8">The sequence shown here is derived from an EMBL/GenBank/DDBJ whole genome shotgun (WGS) entry which is preliminary data.</text>
</comment>
<organism evidence="8 9">
    <name type="scientific">Hortaea werneckii</name>
    <name type="common">Black yeast</name>
    <name type="synonym">Cladosporium werneckii</name>
    <dbReference type="NCBI Taxonomy" id="91943"/>
    <lineage>
        <taxon>Eukaryota</taxon>
        <taxon>Fungi</taxon>
        <taxon>Dikarya</taxon>
        <taxon>Ascomycota</taxon>
        <taxon>Pezizomycotina</taxon>
        <taxon>Dothideomycetes</taxon>
        <taxon>Dothideomycetidae</taxon>
        <taxon>Mycosphaerellales</taxon>
        <taxon>Teratosphaeriaceae</taxon>
        <taxon>Hortaea</taxon>
    </lineage>
</organism>
<feature type="region of interest" description="Disordered" evidence="6">
    <location>
        <begin position="220"/>
        <end position="242"/>
    </location>
</feature>
<evidence type="ECO:0000256" key="2">
    <source>
        <dbReference type="ARBA" id="ARBA00022448"/>
    </source>
</evidence>
<evidence type="ECO:0000256" key="1">
    <source>
        <dbReference type="ARBA" id="ARBA00004141"/>
    </source>
</evidence>
<dbReference type="EMBL" id="QWIL01000574">
    <property type="protein sequence ID" value="RMY17369.1"/>
    <property type="molecule type" value="Genomic_DNA"/>
</dbReference>